<evidence type="ECO:0000313" key="6">
    <source>
        <dbReference type="Proteomes" id="UP000799757"/>
    </source>
</evidence>
<evidence type="ECO:0000256" key="2">
    <source>
        <dbReference type="PIRSR" id="PIRSR000137-2"/>
    </source>
</evidence>
<dbReference type="Proteomes" id="UP000799757">
    <property type="component" value="Unassembled WGS sequence"/>
</dbReference>
<evidence type="ECO:0000313" key="5">
    <source>
        <dbReference type="EMBL" id="KAF2797883.1"/>
    </source>
</evidence>
<dbReference type="GO" id="GO:0044550">
    <property type="term" value="P:secondary metabolite biosynthetic process"/>
    <property type="evidence" value="ECO:0007669"/>
    <property type="project" value="TreeGrafter"/>
</dbReference>
<gene>
    <name evidence="5" type="ORF">K505DRAFT_358013</name>
</gene>
<comment type="cofactor">
    <cofactor evidence="2">
        <name>FAD</name>
        <dbReference type="ChEBI" id="CHEBI:57692"/>
    </cofactor>
</comment>
<keyword evidence="6" id="KW-1185">Reference proteome</keyword>
<keyword evidence="3" id="KW-0732">Signal</keyword>
<feature type="binding site" evidence="2">
    <location>
        <position position="284"/>
    </location>
    <ligand>
        <name>FAD</name>
        <dbReference type="ChEBI" id="CHEBI:57692"/>
    </ligand>
</feature>
<feature type="domain" description="Glucose-methanol-choline oxidoreductase N-terminal" evidence="4">
    <location>
        <begin position="333"/>
        <end position="347"/>
    </location>
</feature>
<name>A0A6A6XP14_9PLEO</name>
<accession>A0A6A6XP14</accession>
<feature type="chain" id="PRO_5025672451" evidence="3">
    <location>
        <begin position="27"/>
        <end position="641"/>
    </location>
</feature>
<dbReference type="Gene3D" id="3.50.50.60">
    <property type="entry name" value="FAD/NAD(P)-binding domain"/>
    <property type="match status" value="1"/>
</dbReference>
<dbReference type="SUPFAM" id="SSF54373">
    <property type="entry name" value="FAD-linked reductases, C-terminal domain"/>
    <property type="match status" value="1"/>
</dbReference>
<evidence type="ECO:0000259" key="4">
    <source>
        <dbReference type="PROSITE" id="PS00624"/>
    </source>
</evidence>
<dbReference type="OrthoDB" id="269227at2759"/>
<dbReference type="PANTHER" id="PTHR11552">
    <property type="entry name" value="GLUCOSE-METHANOL-CHOLINE GMC OXIDOREDUCTASE"/>
    <property type="match status" value="1"/>
</dbReference>
<dbReference type="PIRSF" id="PIRSF000137">
    <property type="entry name" value="Alcohol_oxidase"/>
    <property type="match status" value="1"/>
</dbReference>
<feature type="binding site" evidence="2">
    <location>
        <begin position="572"/>
        <end position="573"/>
    </location>
    <ligand>
        <name>FAD</name>
        <dbReference type="ChEBI" id="CHEBI:57692"/>
    </ligand>
</feature>
<dbReference type="GO" id="GO:0016614">
    <property type="term" value="F:oxidoreductase activity, acting on CH-OH group of donors"/>
    <property type="evidence" value="ECO:0007669"/>
    <property type="project" value="InterPro"/>
</dbReference>
<dbReference type="PANTHER" id="PTHR11552:SF115">
    <property type="entry name" value="DEHYDROGENASE XPTC-RELATED"/>
    <property type="match status" value="1"/>
</dbReference>
<sequence>MHFPTLAHLSIWTSLSVALLLSSASAWPTYHAKRQSSDTPPGGENSEPTFEEEYDFVIAGGGTAGLTLANRLTESGRFSVLVLEAGPTPEVVRAYESPGGNQFLKGSAVDWAFQTTPQEHLGGRTLQYLRGKALGGSSVTNGLYYARGSASVYNQWEAKGNPGWSWSDVYPLFVKSTKFNPPTTPALSAFRQDYKTWDPSAYGGGPLELGFQGYVPDSTHGFVQACSEAANIPIVNDLNIGNGVGIKHGTATLNSALRRSSSFDGFYQQARNRTNLRVLHDAPVTGIAFSQINGNSTGNNTAIPRAIGVSYIEQRVGFVRQARARKEVIISMGAFQSPQLLMVSGIGPESELEKIGIEPLVINENVGRNLNDHSVFSIMARAYPNASTTTMSSTPDNLQFAQAEFYTNLTGPYTAPSGITNGFQELSNEELESIGAQAIIEAGLLNQSHIEYLFESVWYPWIPTPYYAPLPNESYISVTASSMVQLSRGNITLRSNSMSDAPLINPNYYADETDSRIGIHSFKYLRQILRHPALAQFTIGDNAGEVSPGPEVGDDDDEAILGYIRNNTIPNWHASGTVQMLPLEDGGVVDPRLRVYGVEGLRVIDCSIIPVLPDVNILASIYMIAENGAEMIKEDWGDVGY</sequence>
<dbReference type="GO" id="GO:0050660">
    <property type="term" value="F:flavin adenine dinucleotide binding"/>
    <property type="evidence" value="ECO:0007669"/>
    <property type="project" value="InterPro"/>
</dbReference>
<dbReference type="AlphaFoldDB" id="A0A6A6XP14"/>
<evidence type="ECO:0000256" key="3">
    <source>
        <dbReference type="SAM" id="SignalP"/>
    </source>
</evidence>
<comment type="similarity">
    <text evidence="1">Belongs to the GMC oxidoreductase family.</text>
</comment>
<evidence type="ECO:0000256" key="1">
    <source>
        <dbReference type="ARBA" id="ARBA00010790"/>
    </source>
</evidence>
<feature type="signal peptide" evidence="3">
    <location>
        <begin position="1"/>
        <end position="26"/>
    </location>
</feature>
<dbReference type="Pfam" id="PF05199">
    <property type="entry name" value="GMC_oxred_C"/>
    <property type="match status" value="1"/>
</dbReference>
<proteinExistence type="inferred from homology"/>
<dbReference type="InterPro" id="IPR007867">
    <property type="entry name" value="GMC_OxRtase_C"/>
</dbReference>
<dbReference type="InterPro" id="IPR000172">
    <property type="entry name" value="GMC_OxRdtase_N"/>
</dbReference>
<dbReference type="InterPro" id="IPR036188">
    <property type="entry name" value="FAD/NAD-bd_sf"/>
</dbReference>
<dbReference type="Gene3D" id="3.30.560.10">
    <property type="entry name" value="Glucose Oxidase, domain 3"/>
    <property type="match status" value="1"/>
</dbReference>
<dbReference type="EMBL" id="MU001796">
    <property type="protein sequence ID" value="KAF2797883.1"/>
    <property type="molecule type" value="Genomic_DNA"/>
</dbReference>
<keyword evidence="2" id="KW-0285">Flavoprotein</keyword>
<organism evidence="5 6">
    <name type="scientific">Melanomma pulvis-pyrius CBS 109.77</name>
    <dbReference type="NCBI Taxonomy" id="1314802"/>
    <lineage>
        <taxon>Eukaryota</taxon>
        <taxon>Fungi</taxon>
        <taxon>Dikarya</taxon>
        <taxon>Ascomycota</taxon>
        <taxon>Pezizomycotina</taxon>
        <taxon>Dothideomycetes</taxon>
        <taxon>Pleosporomycetidae</taxon>
        <taxon>Pleosporales</taxon>
        <taxon>Melanommataceae</taxon>
        <taxon>Melanomma</taxon>
    </lineage>
</organism>
<protein>
    <submittedName>
        <fullName evidence="5">GMC oxidoreductase</fullName>
    </submittedName>
</protein>
<dbReference type="SUPFAM" id="SSF51905">
    <property type="entry name" value="FAD/NAD(P)-binding domain"/>
    <property type="match status" value="1"/>
</dbReference>
<keyword evidence="2" id="KW-0274">FAD</keyword>
<dbReference type="PROSITE" id="PS00624">
    <property type="entry name" value="GMC_OXRED_2"/>
    <property type="match status" value="1"/>
</dbReference>
<dbReference type="InterPro" id="IPR012132">
    <property type="entry name" value="GMC_OxRdtase"/>
</dbReference>
<reference evidence="5" key="1">
    <citation type="journal article" date="2020" name="Stud. Mycol.">
        <title>101 Dothideomycetes genomes: a test case for predicting lifestyles and emergence of pathogens.</title>
        <authorList>
            <person name="Haridas S."/>
            <person name="Albert R."/>
            <person name="Binder M."/>
            <person name="Bloem J."/>
            <person name="Labutti K."/>
            <person name="Salamov A."/>
            <person name="Andreopoulos B."/>
            <person name="Baker S."/>
            <person name="Barry K."/>
            <person name="Bills G."/>
            <person name="Bluhm B."/>
            <person name="Cannon C."/>
            <person name="Castanera R."/>
            <person name="Culley D."/>
            <person name="Daum C."/>
            <person name="Ezra D."/>
            <person name="Gonzalez J."/>
            <person name="Henrissat B."/>
            <person name="Kuo A."/>
            <person name="Liang C."/>
            <person name="Lipzen A."/>
            <person name="Lutzoni F."/>
            <person name="Magnuson J."/>
            <person name="Mondo S."/>
            <person name="Nolan M."/>
            <person name="Ohm R."/>
            <person name="Pangilinan J."/>
            <person name="Park H.-J."/>
            <person name="Ramirez L."/>
            <person name="Alfaro M."/>
            <person name="Sun H."/>
            <person name="Tritt A."/>
            <person name="Yoshinaga Y."/>
            <person name="Zwiers L.-H."/>
            <person name="Turgeon B."/>
            <person name="Goodwin S."/>
            <person name="Spatafora J."/>
            <person name="Crous P."/>
            <person name="Grigoriev I."/>
        </authorList>
    </citation>
    <scope>NUCLEOTIDE SEQUENCE</scope>
    <source>
        <strain evidence="5">CBS 109.77</strain>
    </source>
</reference>
<dbReference type="Pfam" id="PF00732">
    <property type="entry name" value="GMC_oxred_N"/>
    <property type="match status" value="1"/>
</dbReference>